<dbReference type="Pfam" id="PF07949">
    <property type="entry name" value="YbbR"/>
    <property type="match status" value="3"/>
</dbReference>
<evidence type="ECO:0000256" key="1">
    <source>
        <dbReference type="SAM" id="MobiDB-lite"/>
    </source>
</evidence>
<dbReference type="EMBL" id="JBHSMI010000067">
    <property type="protein sequence ID" value="MFC5407616.1"/>
    <property type="molecule type" value="Genomic_DNA"/>
</dbReference>
<dbReference type="Proteomes" id="UP001596113">
    <property type="component" value="Unassembled WGS sequence"/>
</dbReference>
<dbReference type="InterPro" id="IPR053154">
    <property type="entry name" value="c-di-AMP_regulator"/>
</dbReference>
<dbReference type="Gene3D" id="2.170.120.40">
    <property type="entry name" value="YbbR-like domain"/>
    <property type="match status" value="2"/>
</dbReference>
<comment type="caution">
    <text evidence="2">The sequence shown here is derived from an EMBL/GenBank/DDBJ whole genome shotgun (WGS) entry which is preliminary data.</text>
</comment>
<keyword evidence="3" id="KW-1185">Reference proteome</keyword>
<dbReference type="Gene3D" id="2.170.120.30">
    <property type="match status" value="2"/>
</dbReference>
<gene>
    <name evidence="2" type="ORF">ACFPOF_33200</name>
</gene>
<dbReference type="PANTHER" id="PTHR37804">
    <property type="entry name" value="CDAA REGULATORY PROTEIN CDAR"/>
    <property type="match status" value="1"/>
</dbReference>
<feature type="region of interest" description="Disordered" evidence="1">
    <location>
        <begin position="410"/>
        <end position="435"/>
    </location>
</feature>
<sequence>MDKWLNHPTISKLVALALAILMWAVVHFDPEQSSPNSVTTLTETKVIEDVVVQAYGMDEKNYVLLNLQPQKVKLTVRGTRSALTAAKPNDYRLKVDLRTVGEGQHTLPLIEDLPPGITAVSMSPSMVVVDIEALQTKEFEVAIRTEGAPAKGYKVGTPILKPGNRVHVTLPVSQLEKVDHVGAAISVEGEKETIKSKSVKLAAYDKDGNSFPNAVIDPAVLEVEVPITNPFKTVPLQLKLVGHMKPGLSIASFKPDIEQVTVYGPQEALDKIEFIEANIQLDNLTASGKITVPLIIAPPLIEVSPEKVEVTVEILLSATRTLEGLPITLSGLGEGLKATITDPVSGKADITIQGAPALLDRLSPGDVDVIADLSGRGIGIYTIPLIVNLEKYMELAGGTKNVTIEIVDASPASTTPEEGTDGGSAGNNAGEAVAQ</sequence>
<dbReference type="InterPro" id="IPR012505">
    <property type="entry name" value="YbbR"/>
</dbReference>
<protein>
    <submittedName>
        <fullName evidence="2">YbbR-like domain-containing protein</fullName>
    </submittedName>
</protein>
<dbReference type="CDD" id="cd20206">
    <property type="entry name" value="YbbR"/>
    <property type="match status" value="1"/>
</dbReference>
<organism evidence="2 3">
    <name type="scientific">Cohnella soli</name>
    <dbReference type="NCBI Taxonomy" id="425005"/>
    <lineage>
        <taxon>Bacteria</taxon>
        <taxon>Bacillati</taxon>
        <taxon>Bacillota</taxon>
        <taxon>Bacilli</taxon>
        <taxon>Bacillales</taxon>
        <taxon>Paenibacillaceae</taxon>
        <taxon>Cohnella</taxon>
    </lineage>
</organism>
<name>A0ABW0I277_9BACL</name>
<dbReference type="PANTHER" id="PTHR37804:SF1">
    <property type="entry name" value="CDAA REGULATORY PROTEIN CDAR"/>
    <property type="match status" value="1"/>
</dbReference>
<accession>A0ABW0I277</accession>
<evidence type="ECO:0000313" key="3">
    <source>
        <dbReference type="Proteomes" id="UP001596113"/>
    </source>
</evidence>
<reference evidence="3" key="1">
    <citation type="journal article" date="2019" name="Int. J. Syst. Evol. Microbiol.">
        <title>The Global Catalogue of Microorganisms (GCM) 10K type strain sequencing project: providing services to taxonomists for standard genome sequencing and annotation.</title>
        <authorList>
            <consortium name="The Broad Institute Genomics Platform"/>
            <consortium name="The Broad Institute Genome Sequencing Center for Infectious Disease"/>
            <person name="Wu L."/>
            <person name="Ma J."/>
        </authorList>
    </citation>
    <scope>NUCLEOTIDE SEQUENCE [LARGE SCALE GENOMIC DNA]</scope>
    <source>
        <strain evidence="3">CGMCC 1.18575</strain>
    </source>
</reference>
<proteinExistence type="predicted"/>
<evidence type="ECO:0000313" key="2">
    <source>
        <dbReference type="EMBL" id="MFC5407616.1"/>
    </source>
</evidence>
<dbReference type="RefSeq" id="WP_378140428.1">
    <property type="nucleotide sequence ID" value="NZ_JBHSMI010000067.1"/>
</dbReference>